<dbReference type="InterPro" id="IPR010982">
    <property type="entry name" value="Lambda_DNA-bd_dom_sf"/>
</dbReference>
<accession>A0ABU9DTJ3</accession>
<protein>
    <submittedName>
        <fullName evidence="2">Helix-turn-helix transcriptional regulator</fullName>
    </submittedName>
</protein>
<sequence>MAIQVGRSRLLELMGDMNQAELARRINVSESFISQVINSNGKITFSLVKAKEASDVLGCQIEDLHEWITIPSSERRE</sequence>
<dbReference type="PROSITE" id="PS50943">
    <property type="entry name" value="HTH_CROC1"/>
    <property type="match status" value="1"/>
</dbReference>
<dbReference type="SUPFAM" id="SSF47413">
    <property type="entry name" value="lambda repressor-like DNA-binding domains"/>
    <property type="match status" value="1"/>
</dbReference>
<evidence type="ECO:0000313" key="2">
    <source>
        <dbReference type="EMBL" id="MEK8131403.1"/>
    </source>
</evidence>
<name>A0ABU9DTJ3_9BACL</name>
<dbReference type="SMART" id="SM00530">
    <property type="entry name" value="HTH_XRE"/>
    <property type="match status" value="1"/>
</dbReference>
<evidence type="ECO:0000313" key="3">
    <source>
        <dbReference type="Proteomes" id="UP001469365"/>
    </source>
</evidence>
<proteinExistence type="predicted"/>
<feature type="domain" description="HTH cro/C1-type" evidence="1">
    <location>
        <begin position="17"/>
        <end position="64"/>
    </location>
</feature>
<dbReference type="CDD" id="cd00093">
    <property type="entry name" value="HTH_XRE"/>
    <property type="match status" value="1"/>
</dbReference>
<organism evidence="2 3">
    <name type="scientific">Paenibacillus filicis</name>
    <dbReference type="NCBI Taxonomy" id="669464"/>
    <lineage>
        <taxon>Bacteria</taxon>
        <taxon>Bacillati</taxon>
        <taxon>Bacillota</taxon>
        <taxon>Bacilli</taxon>
        <taxon>Bacillales</taxon>
        <taxon>Paenibacillaceae</taxon>
        <taxon>Paenibacillus</taxon>
    </lineage>
</organism>
<comment type="caution">
    <text evidence="2">The sequence shown here is derived from an EMBL/GenBank/DDBJ whole genome shotgun (WGS) entry which is preliminary data.</text>
</comment>
<dbReference type="InterPro" id="IPR001387">
    <property type="entry name" value="Cro/C1-type_HTH"/>
</dbReference>
<gene>
    <name evidence="2" type="ORF">WMW72_26180</name>
</gene>
<dbReference type="Pfam" id="PF13443">
    <property type="entry name" value="HTH_26"/>
    <property type="match status" value="1"/>
</dbReference>
<dbReference type="Proteomes" id="UP001469365">
    <property type="component" value="Unassembled WGS sequence"/>
</dbReference>
<dbReference type="EMBL" id="JBBPCC010000021">
    <property type="protein sequence ID" value="MEK8131403.1"/>
    <property type="molecule type" value="Genomic_DNA"/>
</dbReference>
<reference evidence="2 3" key="1">
    <citation type="submission" date="2024-04" db="EMBL/GenBank/DDBJ databases">
        <title>draft genome sequnece of Paenibacillus filicis.</title>
        <authorList>
            <person name="Kim D.-U."/>
        </authorList>
    </citation>
    <scope>NUCLEOTIDE SEQUENCE [LARGE SCALE GENOMIC DNA]</scope>
    <source>
        <strain evidence="2 3">KACC14197</strain>
    </source>
</reference>
<dbReference type="Gene3D" id="1.10.260.40">
    <property type="entry name" value="lambda repressor-like DNA-binding domains"/>
    <property type="match status" value="1"/>
</dbReference>
<evidence type="ECO:0000259" key="1">
    <source>
        <dbReference type="PROSITE" id="PS50943"/>
    </source>
</evidence>
<keyword evidence="3" id="KW-1185">Reference proteome</keyword>